<evidence type="ECO:0000256" key="4">
    <source>
        <dbReference type="ARBA" id="ARBA00022917"/>
    </source>
</evidence>
<feature type="compositionally biased region" description="Acidic residues" evidence="5">
    <location>
        <begin position="633"/>
        <end position="652"/>
    </location>
</feature>
<feature type="region of interest" description="Disordered" evidence="5">
    <location>
        <begin position="150"/>
        <end position="217"/>
    </location>
</feature>
<name>A0A2S4UHN5_9BASI</name>
<feature type="non-terminal residue" evidence="6">
    <location>
        <position position="652"/>
    </location>
</feature>
<sequence>YTGLSQDWLNVVKDPPPLDPPPSHFSNPPPRPTPSDQADSRKFVLPPIHDHPDAWGPSPTALPTQFKDIPYAPFSKSDKIGRIVDWNAEGGQLTLGAGAGAGAGAGRGFRANRGNTREAYGAGQGGTFAYFHDEDEASFNLVGGGGTGANRGGAGGLGGLSRGGGRGRGGSNLRGNTGRGRGNDRGAYPRGGGAAGRRGGGQWGRGGGGSWKGEWGDRNSRIRESTVVIGQDWQVLEEIEFTRLAKLRLEVDVDAAEDVSTHGFLYEYDRSYDRINTKNPQPLQILDRSRYHPTASEDPIIQELAAQNKAQVFTTDSVLSLLMCATRSVYPWDIVIIKEGGKLFLDKREGGPFAQIDVPSSVINNCPTFNLDFLSVNENAGDPPAESDKADSPNTPSALSLEATFINQNFGLQVVKEDSKSSYQFENPNPFYGPDETEPCASAGLRYRSFDLSLTEEEEMTIIIRTEVDAVLRGSTTNTKEPSGNDEESFITIRTLNEFDSNSQGSGGAPNWRSKLDTQRGAVVATEMKNNSCKLAKWAVQSILAGADQMKMGYISRANPRDASRHVILGQQWLKPKDFAAQINVNLSNGWGIVRTAIDLAFKADDGKYLLMKDPNKPVVRLYKVPENAFDHQEDEEEIDEIDEDDELDLGT</sequence>
<feature type="compositionally biased region" description="Gly residues" evidence="5">
    <location>
        <begin position="189"/>
        <end position="211"/>
    </location>
</feature>
<dbReference type="AlphaFoldDB" id="A0A2S4UHN5"/>
<evidence type="ECO:0000256" key="1">
    <source>
        <dbReference type="ARBA" id="ARBA00022490"/>
    </source>
</evidence>
<accession>A0A2S4UHN5</accession>
<dbReference type="Pfam" id="PF05091">
    <property type="entry name" value="eIF-3_zeta"/>
    <property type="match status" value="1"/>
</dbReference>
<evidence type="ECO:0000313" key="7">
    <source>
        <dbReference type="Proteomes" id="UP000239156"/>
    </source>
</evidence>
<gene>
    <name evidence="6" type="ORF">PSTT_15452</name>
</gene>
<feature type="non-terminal residue" evidence="6">
    <location>
        <position position="1"/>
    </location>
</feature>
<keyword evidence="3" id="KW-0694">RNA-binding</keyword>
<dbReference type="VEuPathDB" id="FungiDB:PSHT_00965"/>
<keyword evidence="4" id="KW-0648">Protein biosynthesis</keyword>
<evidence type="ECO:0008006" key="8">
    <source>
        <dbReference type="Google" id="ProtNLM"/>
    </source>
</evidence>
<feature type="region of interest" description="Disordered" evidence="5">
    <location>
        <begin position="630"/>
        <end position="652"/>
    </location>
</feature>
<keyword evidence="7" id="KW-1185">Reference proteome</keyword>
<comment type="caution">
    <text evidence="6">The sequence shown here is derived from an EMBL/GenBank/DDBJ whole genome shotgun (WGS) entry which is preliminary data.</text>
</comment>
<dbReference type="HAMAP" id="MF_03003">
    <property type="entry name" value="eIF3d"/>
    <property type="match status" value="1"/>
</dbReference>
<dbReference type="PANTHER" id="PTHR12399:SF0">
    <property type="entry name" value="EUKARYOTIC TRANSLATION INITIATION FACTOR 3 SUBUNIT D"/>
    <property type="match status" value="1"/>
</dbReference>
<keyword evidence="2" id="KW-0396">Initiation factor</keyword>
<dbReference type="VEuPathDB" id="FungiDB:PSTT_15452"/>
<dbReference type="GO" id="GO:0003743">
    <property type="term" value="F:translation initiation factor activity"/>
    <property type="evidence" value="ECO:0007669"/>
    <property type="project" value="UniProtKB-KW"/>
</dbReference>
<evidence type="ECO:0000256" key="2">
    <source>
        <dbReference type="ARBA" id="ARBA00022540"/>
    </source>
</evidence>
<feature type="region of interest" description="Disordered" evidence="5">
    <location>
        <begin position="1"/>
        <end position="50"/>
    </location>
</feature>
<protein>
    <recommendedName>
        <fullName evidence="8">Eukaryotic translation initiation factor 3 subunit D</fullName>
    </recommendedName>
</protein>
<dbReference type="Proteomes" id="UP000239156">
    <property type="component" value="Unassembled WGS sequence"/>
</dbReference>
<dbReference type="VEuPathDB" id="FungiDB:PSHT_14782"/>
<proteinExistence type="inferred from homology"/>
<reference evidence="6" key="1">
    <citation type="submission" date="2017-12" db="EMBL/GenBank/DDBJ databases">
        <title>Gene loss provides genomic basis for host adaptation in cereal stripe rust fungi.</title>
        <authorList>
            <person name="Xia C."/>
        </authorList>
    </citation>
    <scope>NUCLEOTIDE SEQUENCE [LARGE SCALE GENOMIC DNA]</scope>
    <source>
        <strain evidence="6">93-210</strain>
    </source>
</reference>
<feature type="region of interest" description="Disordered" evidence="5">
    <location>
        <begin position="377"/>
        <end position="397"/>
    </location>
</feature>
<feature type="compositionally biased region" description="Gly residues" evidence="5">
    <location>
        <begin position="150"/>
        <end position="180"/>
    </location>
</feature>
<organism evidence="6 7">
    <name type="scientific">Puccinia striiformis</name>
    <dbReference type="NCBI Taxonomy" id="27350"/>
    <lineage>
        <taxon>Eukaryota</taxon>
        <taxon>Fungi</taxon>
        <taxon>Dikarya</taxon>
        <taxon>Basidiomycota</taxon>
        <taxon>Pucciniomycotina</taxon>
        <taxon>Pucciniomycetes</taxon>
        <taxon>Pucciniales</taxon>
        <taxon>Pucciniaceae</taxon>
        <taxon>Puccinia</taxon>
    </lineage>
</organism>
<dbReference type="PIRSF" id="PIRSF016281">
    <property type="entry name" value="EIF-3_zeta"/>
    <property type="match status" value="1"/>
</dbReference>
<evidence type="ECO:0000256" key="5">
    <source>
        <dbReference type="SAM" id="MobiDB-lite"/>
    </source>
</evidence>
<dbReference type="PANTHER" id="PTHR12399">
    <property type="entry name" value="EUKARYOTIC TRANSLATION INITIATION FACTOR 3 SUBUNIT 7"/>
    <property type="match status" value="1"/>
</dbReference>
<dbReference type="GO" id="GO:0005852">
    <property type="term" value="C:eukaryotic translation initiation factor 3 complex"/>
    <property type="evidence" value="ECO:0007669"/>
    <property type="project" value="InterPro"/>
</dbReference>
<keyword evidence="1" id="KW-0963">Cytoplasm</keyword>
<feature type="compositionally biased region" description="Pro residues" evidence="5">
    <location>
        <begin position="14"/>
        <end position="33"/>
    </location>
</feature>
<dbReference type="GO" id="GO:0003723">
    <property type="term" value="F:RNA binding"/>
    <property type="evidence" value="ECO:0007669"/>
    <property type="project" value="UniProtKB-KW"/>
</dbReference>
<evidence type="ECO:0000256" key="3">
    <source>
        <dbReference type="ARBA" id="ARBA00022884"/>
    </source>
</evidence>
<evidence type="ECO:0000313" key="6">
    <source>
        <dbReference type="EMBL" id="POV96736.1"/>
    </source>
</evidence>
<feature type="compositionally biased region" description="Basic and acidic residues" evidence="5">
    <location>
        <begin position="38"/>
        <end position="50"/>
    </location>
</feature>
<dbReference type="EMBL" id="PKSL01000286">
    <property type="protein sequence ID" value="POV96736.1"/>
    <property type="molecule type" value="Genomic_DNA"/>
</dbReference>
<dbReference type="InterPro" id="IPR007783">
    <property type="entry name" value="eIF3d"/>
</dbReference>